<dbReference type="Pfam" id="PF12864">
    <property type="entry name" value="DUF3822"/>
    <property type="match status" value="1"/>
</dbReference>
<evidence type="ECO:0000313" key="1">
    <source>
        <dbReference type="EMBL" id="PRY88066.1"/>
    </source>
</evidence>
<evidence type="ECO:0000313" key="2">
    <source>
        <dbReference type="Proteomes" id="UP000238157"/>
    </source>
</evidence>
<accession>A0A2T0WMZ2</accession>
<dbReference type="CDD" id="cd24013">
    <property type="entry name" value="ASKHA_ATPase_BT3980-like"/>
    <property type="match status" value="1"/>
</dbReference>
<dbReference type="EMBL" id="PVTR01000005">
    <property type="protein sequence ID" value="PRY88066.1"/>
    <property type="molecule type" value="Genomic_DNA"/>
</dbReference>
<name>A0A2T0WMZ2_9BACT</name>
<proteinExistence type="predicted"/>
<organism evidence="1 2">
    <name type="scientific">Mongoliibacter ruber</name>
    <dbReference type="NCBI Taxonomy" id="1750599"/>
    <lineage>
        <taxon>Bacteria</taxon>
        <taxon>Pseudomonadati</taxon>
        <taxon>Bacteroidota</taxon>
        <taxon>Cytophagia</taxon>
        <taxon>Cytophagales</taxon>
        <taxon>Cyclobacteriaceae</taxon>
        <taxon>Mongoliibacter</taxon>
    </lineage>
</organism>
<protein>
    <submittedName>
        <fullName evidence="1">Uncharacterized protein DUF3822</fullName>
    </submittedName>
</protein>
<reference evidence="1 2" key="1">
    <citation type="submission" date="2018-03" db="EMBL/GenBank/DDBJ databases">
        <title>Genomic Encyclopedia of Archaeal and Bacterial Type Strains, Phase II (KMG-II): from individual species to whole genera.</title>
        <authorList>
            <person name="Goeker M."/>
        </authorList>
    </citation>
    <scope>NUCLEOTIDE SEQUENCE [LARGE SCALE GENOMIC DNA]</scope>
    <source>
        <strain evidence="1 2">DSM 27929</strain>
    </source>
</reference>
<comment type="caution">
    <text evidence="1">The sequence shown here is derived from an EMBL/GenBank/DDBJ whole genome shotgun (WGS) entry which is preliminary data.</text>
</comment>
<dbReference type="AlphaFoldDB" id="A0A2T0WMZ2"/>
<dbReference type="Proteomes" id="UP000238157">
    <property type="component" value="Unassembled WGS sequence"/>
</dbReference>
<sequence>MASSAIYTQEKFLCDKFDINSVSSLSLFLYDHYSFLTAKDQNGKVLAVNVQTFSDLEELTDLLQNDDLYQLDLPTKVFVHNSTFSLVPGALFNTAFLNTYIAFAGDNTNVSTYESALQSNAIHLVGGISTDSYNKLVQGKGSVQFYHGAVSFLSYCLNEKPNLLNQEILIYYFDSHFYLAAFSNQELMVFNRFDAFDKEDILKYIFGVIQQLNFNRKLCRINFFGDAESMEIDKVWGENYFKNFKISIPQSNIHYHEGPDKILQSPAFESRWEFI</sequence>
<dbReference type="RefSeq" id="WP_170073203.1">
    <property type="nucleotide sequence ID" value="NZ_PVTR01000005.1"/>
</dbReference>
<dbReference type="Gene3D" id="3.30.420.250">
    <property type="match status" value="1"/>
</dbReference>
<dbReference type="InterPro" id="IPR024213">
    <property type="entry name" value="DUF3822"/>
</dbReference>
<gene>
    <name evidence="1" type="ORF">CLW00_105187</name>
</gene>
<dbReference type="Gene3D" id="3.30.420.260">
    <property type="match status" value="1"/>
</dbReference>
<keyword evidence="2" id="KW-1185">Reference proteome</keyword>